<dbReference type="InterPro" id="IPR001610">
    <property type="entry name" value="PAC"/>
</dbReference>
<evidence type="ECO:0000256" key="3">
    <source>
        <dbReference type="ARBA" id="ARBA00022679"/>
    </source>
</evidence>
<dbReference type="Gene3D" id="3.30.450.20">
    <property type="entry name" value="PAS domain"/>
    <property type="match status" value="1"/>
</dbReference>
<dbReference type="Pfam" id="PF13426">
    <property type="entry name" value="PAS_9"/>
    <property type="match status" value="1"/>
</dbReference>
<dbReference type="SMART" id="SM00086">
    <property type="entry name" value="PAC"/>
    <property type="match status" value="1"/>
</dbReference>
<evidence type="ECO:0000259" key="9">
    <source>
        <dbReference type="PROSITE" id="PS50113"/>
    </source>
</evidence>
<dbReference type="PANTHER" id="PTHR24421:SF37">
    <property type="entry name" value="SENSOR HISTIDINE KINASE NARS"/>
    <property type="match status" value="1"/>
</dbReference>
<dbReference type="Gene3D" id="3.30.450.40">
    <property type="match status" value="1"/>
</dbReference>
<keyword evidence="11" id="KW-1185">Reference proteome</keyword>
<protein>
    <submittedName>
        <fullName evidence="10">PAS domain S-box protein</fullName>
    </submittedName>
</protein>
<organism evidence="10 11">
    <name type="scientific">Paraconexibacter antarcticus</name>
    <dbReference type="NCBI Taxonomy" id="2949664"/>
    <lineage>
        <taxon>Bacteria</taxon>
        <taxon>Bacillati</taxon>
        <taxon>Actinomycetota</taxon>
        <taxon>Thermoleophilia</taxon>
        <taxon>Solirubrobacterales</taxon>
        <taxon>Paraconexibacteraceae</taxon>
        <taxon>Paraconexibacter</taxon>
    </lineage>
</organism>
<dbReference type="InterPro" id="IPR000700">
    <property type="entry name" value="PAS-assoc_C"/>
</dbReference>
<dbReference type="Proteomes" id="UP001056035">
    <property type="component" value="Chromosome"/>
</dbReference>
<keyword evidence="3" id="KW-0808">Transferase</keyword>
<dbReference type="SUPFAM" id="SSF55781">
    <property type="entry name" value="GAF domain-like"/>
    <property type="match status" value="1"/>
</dbReference>
<dbReference type="PROSITE" id="PS50113">
    <property type="entry name" value="PAC"/>
    <property type="match status" value="1"/>
</dbReference>
<dbReference type="EMBL" id="CP098502">
    <property type="protein sequence ID" value="UTI63557.1"/>
    <property type="molecule type" value="Genomic_DNA"/>
</dbReference>
<proteinExistence type="predicted"/>
<dbReference type="Gene3D" id="3.30.565.10">
    <property type="entry name" value="Histidine kinase-like ATPase, C-terminal domain"/>
    <property type="match status" value="1"/>
</dbReference>
<dbReference type="Pfam" id="PF02518">
    <property type="entry name" value="HATPase_c"/>
    <property type="match status" value="1"/>
</dbReference>
<accession>A0ABY5DRW4</accession>
<keyword evidence="2" id="KW-1003">Cell membrane</keyword>
<dbReference type="CDD" id="cd00130">
    <property type="entry name" value="PAS"/>
    <property type="match status" value="1"/>
</dbReference>
<keyword evidence="7" id="KW-0902">Two-component regulatory system</keyword>
<feature type="domain" description="PAC" evidence="9">
    <location>
        <begin position="309"/>
        <end position="361"/>
    </location>
</feature>
<keyword evidence="8" id="KW-0472">Membrane</keyword>
<evidence type="ECO:0000313" key="11">
    <source>
        <dbReference type="Proteomes" id="UP001056035"/>
    </source>
</evidence>
<evidence type="ECO:0000313" key="10">
    <source>
        <dbReference type="EMBL" id="UTI63557.1"/>
    </source>
</evidence>
<evidence type="ECO:0000256" key="1">
    <source>
        <dbReference type="ARBA" id="ARBA00004651"/>
    </source>
</evidence>
<dbReference type="InterPro" id="IPR050482">
    <property type="entry name" value="Sensor_HK_TwoCompSys"/>
</dbReference>
<name>A0ABY5DRW4_9ACTN</name>
<dbReference type="SMART" id="SM00065">
    <property type="entry name" value="GAF"/>
    <property type="match status" value="1"/>
</dbReference>
<dbReference type="NCBIfam" id="TIGR00229">
    <property type="entry name" value="sensory_box"/>
    <property type="match status" value="1"/>
</dbReference>
<sequence length="732" mass="77865">MSLEDVTGDTPGTPLERRESELADAAALERRRLADALHDDALQHLLVARQELMEVQGGDETALEPAAAALADGVAALRDLMVSMRASTVGELPLEEAVERLAAEAGRRGSGLAVAVSVGPGIAGIHDELLVAMVRELLANVVRHAAATAARVSLVRVGERVRLDVSDNGRGVAAHALAAAAAAGHIGHQRLQEQVHALGGRIAIESEPGRRTLVTVEATVTALETQRRVGEVVRHGRQWSSALLAAVQDGLVVFRERRVVEVNDRFCAMTGYSRETLLAAPAGQTPFWPPELWGPRADVLSGLRSSDGIDIEVTLARADGTRFPALAAARMVRDDRGAAVAALVTVKDITARERAERRRRLERELEGARRSTRELGGILERARGVRSAADLQGLLDTIARVVCDEFGWAVAVNVLRPAWGDLAVRAVHGLGDEGARMLAGATYPLSAWQPVLTERFARRGAYFVPAGPETAALLAGGPTFVPDLPVSDDPGVWHPMDMLLVPITRRDGARVGLLSLDVPRHGRRPDDAELDLLTAVGAHIGVALEAVQETRAAHQRDRVQRTLADLFVGASGPPQAGRLDEVLGALTRVLAYDRVVLDVVAHHGRTFDRAAAVGVDDDELAPSFVLGPAALAALVDDATWRAGHRLLAHDQALALLPAERAALAFSRSNGEGEEAWRDHLLVLPVAGRGDAPAALLWVQDPRDRLLPARGRLHALRAFSGLLGIALAASAAG</sequence>
<dbReference type="SUPFAM" id="SSF55874">
    <property type="entry name" value="ATPase domain of HSP90 chaperone/DNA topoisomerase II/histidine kinase"/>
    <property type="match status" value="1"/>
</dbReference>
<evidence type="ECO:0000256" key="4">
    <source>
        <dbReference type="ARBA" id="ARBA00022692"/>
    </source>
</evidence>
<dbReference type="Pfam" id="PF13185">
    <property type="entry name" value="GAF_2"/>
    <property type="match status" value="1"/>
</dbReference>
<comment type="subcellular location">
    <subcellularLocation>
        <location evidence="1">Cell membrane</location>
        <topology evidence="1">Multi-pass membrane protein</topology>
    </subcellularLocation>
</comment>
<keyword evidence="5" id="KW-0418">Kinase</keyword>
<dbReference type="InterPro" id="IPR035965">
    <property type="entry name" value="PAS-like_dom_sf"/>
</dbReference>
<dbReference type="PANTHER" id="PTHR24421">
    <property type="entry name" value="NITRATE/NITRITE SENSOR PROTEIN NARX-RELATED"/>
    <property type="match status" value="1"/>
</dbReference>
<dbReference type="InterPro" id="IPR003018">
    <property type="entry name" value="GAF"/>
</dbReference>
<reference evidence="10 11" key="1">
    <citation type="submission" date="2022-06" db="EMBL/GenBank/DDBJ databases">
        <title>Paraconexibacter antarcticus.</title>
        <authorList>
            <person name="Kim C.S."/>
        </authorList>
    </citation>
    <scope>NUCLEOTIDE SEQUENCE [LARGE SCALE GENOMIC DNA]</scope>
    <source>
        <strain evidence="10 11">02-257</strain>
    </source>
</reference>
<keyword evidence="4" id="KW-0812">Transmembrane</keyword>
<evidence type="ECO:0000256" key="2">
    <source>
        <dbReference type="ARBA" id="ARBA00022475"/>
    </source>
</evidence>
<dbReference type="RefSeq" id="WP_254570282.1">
    <property type="nucleotide sequence ID" value="NZ_CP098502.1"/>
</dbReference>
<dbReference type="SUPFAM" id="SSF55785">
    <property type="entry name" value="PYP-like sensor domain (PAS domain)"/>
    <property type="match status" value="1"/>
</dbReference>
<dbReference type="CDD" id="cd16917">
    <property type="entry name" value="HATPase_UhpB-NarQ-NarX-like"/>
    <property type="match status" value="1"/>
</dbReference>
<dbReference type="InterPro" id="IPR003594">
    <property type="entry name" value="HATPase_dom"/>
</dbReference>
<gene>
    <name evidence="10" type="ORF">NBH00_19715</name>
</gene>
<keyword evidence="6" id="KW-1133">Transmembrane helix</keyword>
<evidence type="ECO:0000256" key="8">
    <source>
        <dbReference type="ARBA" id="ARBA00023136"/>
    </source>
</evidence>
<evidence type="ECO:0000256" key="5">
    <source>
        <dbReference type="ARBA" id="ARBA00022777"/>
    </source>
</evidence>
<evidence type="ECO:0000256" key="7">
    <source>
        <dbReference type="ARBA" id="ARBA00023012"/>
    </source>
</evidence>
<dbReference type="InterPro" id="IPR029016">
    <property type="entry name" value="GAF-like_dom_sf"/>
</dbReference>
<evidence type="ECO:0000256" key="6">
    <source>
        <dbReference type="ARBA" id="ARBA00022989"/>
    </source>
</evidence>
<dbReference type="InterPro" id="IPR000014">
    <property type="entry name" value="PAS"/>
</dbReference>
<dbReference type="InterPro" id="IPR036890">
    <property type="entry name" value="HATPase_C_sf"/>
</dbReference>